<protein>
    <recommendedName>
        <fullName evidence="1">RNA polymerase sigma-70 region 4 domain-containing protein</fullName>
    </recommendedName>
</protein>
<dbReference type="InterPro" id="IPR036388">
    <property type="entry name" value="WH-like_DNA-bd_sf"/>
</dbReference>
<accession>A0A2A2I096</accession>
<dbReference type="CDD" id="cd06171">
    <property type="entry name" value="Sigma70_r4"/>
    <property type="match status" value="1"/>
</dbReference>
<evidence type="ECO:0000313" key="3">
    <source>
        <dbReference type="Proteomes" id="UP000218332"/>
    </source>
</evidence>
<keyword evidence="3" id="KW-1185">Reference proteome</keyword>
<dbReference type="PRINTS" id="PR00046">
    <property type="entry name" value="SIGMA70FCT"/>
</dbReference>
<proteinExistence type="predicted"/>
<evidence type="ECO:0000313" key="2">
    <source>
        <dbReference type="EMBL" id="PAV24530.1"/>
    </source>
</evidence>
<dbReference type="NCBIfam" id="TIGR02937">
    <property type="entry name" value="sigma70-ECF"/>
    <property type="match status" value="1"/>
</dbReference>
<dbReference type="Pfam" id="PF04545">
    <property type="entry name" value="Sigma70_r4"/>
    <property type="match status" value="1"/>
</dbReference>
<evidence type="ECO:0000259" key="1">
    <source>
        <dbReference type="Pfam" id="PF04545"/>
    </source>
</evidence>
<reference evidence="2 3" key="1">
    <citation type="submission" date="2017-07" db="EMBL/GenBank/DDBJ databases">
        <title>Tamlnaduibacter salinus (Mi-7) genome sequencing.</title>
        <authorList>
            <person name="Verma A."/>
            <person name="Krishnamurthi S."/>
        </authorList>
    </citation>
    <scope>NUCLEOTIDE SEQUENCE [LARGE SCALE GENOMIC DNA]</scope>
    <source>
        <strain evidence="2 3">Mi-7</strain>
    </source>
</reference>
<comment type="caution">
    <text evidence="2">The sequence shown here is derived from an EMBL/GenBank/DDBJ whole genome shotgun (WGS) entry which is preliminary data.</text>
</comment>
<dbReference type="InterPro" id="IPR000943">
    <property type="entry name" value="RNA_pol_sigma70"/>
</dbReference>
<dbReference type="SUPFAM" id="SSF88659">
    <property type="entry name" value="Sigma3 and sigma4 domains of RNA polymerase sigma factors"/>
    <property type="match status" value="1"/>
</dbReference>
<dbReference type="Proteomes" id="UP000218332">
    <property type="component" value="Unassembled WGS sequence"/>
</dbReference>
<dbReference type="InterPro" id="IPR014284">
    <property type="entry name" value="RNA_pol_sigma-70_dom"/>
</dbReference>
<dbReference type="GO" id="GO:0006352">
    <property type="term" value="P:DNA-templated transcription initiation"/>
    <property type="evidence" value="ECO:0007669"/>
    <property type="project" value="InterPro"/>
</dbReference>
<dbReference type="EMBL" id="NMPM01000141">
    <property type="protein sequence ID" value="PAV24530.1"/>
    <property type="molecule type" value="Genomic_DNA"/>
</dbReference>
<feature type="domain" description="RNA polymerase sigma-70 region 4" evidence="1">
    <location>
        <begin position="21"/>
        <end position="73"/>
    </location>
</feature>
<dbReference type="InterPro" id="IPR050239">
    <property type="entry name" value="Sigma-70_RNA_pol_init_factors"/>
</dbReference>
<dbReference type="AlphaFoldDB" id="A0A2A2I096"/>
<name>A0A2A2I096_9GAMM</name>
<sequence length="84" mass="9837">MMQPDALLEPRDQRRIVSDILSHLTVREQDVLSRRFGLNRPEPETLQIISDQLGLSRERIRQIEKRALERLRQAYTNLGDLTGN</sequence>
<dbReference type="InterPro" id="IPR013324">
    <property type="entry name" value="RNA_pol_sigma_r3/r4-like"/>
</dbReference>
<gene>
    <name evidence="2" type="ORF">CF392_15770</name>
</gene>
<dbReference type="PANTHER" id="PTHR30603">
    <property type="entry name" value="RNA POLYMERASE SIGMA FACTOR RPO"/>
    <property type="match status" value="1"/>
</dbReference>
<organism evidence="2 3">
    <name type="scientific">Tamilnaduibacter salinus</name>
    <dbReference type="NCBI Taxonomy" id="1484056"/>
    <lineage>
        <taxon>Bacteria</taxon>
        <taxon>Pseudomonadati</taxon>
        <taxon>Pseudomonadota</taxon>
        <taxon>Gammaproteobacteria</taxon>
        <taxon>Pseudomonadales</taxon>
        <taxon>Marinobacteraceae</taxon>
        <taxon>Tamilnaduibacter</taxon>
    </lineage>
</organism>
<dbReference type="PANTHER" id="PTHR30603:SF47">
    <property type="entry name" value="RNA POLYMERASE SIGMA FACTOR SIGD, CHLOROPLASTIC"/>
    <property type="match status" value="1"/>
</dbReference>
<dbReference type="GO" id="GO:0003700">
    <property type="term" value="F:DNA-binding transcription factor activity"/>
    <property type="evidence" value="ECO:0007669"/>
    <property type="project" value="InterPro"/>
</dbReference>
<dbReference type="Gene3D" id="1.10.10.10">
    <property type="entry name" value="Winged helix-like DNA-binding domain superfamily/Winged helix DNA-binding domain"/>
    <property type="match status" value="1"/>
</dbReference>
<dbReference type="InterPro" id="IPR007630">
    <property type="entry name" value="RNA_pol_sigma70_r4"/>
</dbReference>